<proteinExistence type="predicted"/>
<dbReference type="RefSeq" id="WP_321563634.1">
    <property type="nucleotide sequence ID" value="NZ_CP139558.1"/>
</dbReference>
<evidence type="ECO:0000313" key="1">
    <source>
        <dbReference type="EMBL" id="WPU94514.1"/>
    </source>
</evidence>
<evidence type="ECO:0000313" key="2">
    <source>
        <dbReference type="Proteomes" id="UP001324380"/>
    </source>
</evidence>
<name>A0ABZ0TMW7_9SPHI</name>
<accession>A0ABZ0TMW7</accession>
<dbReference type="Proteomes" id="UP001324380">
    <property type="component" value="Chromosome"/>
</dbReference>
<gene>
    <name evidence="1" type="ORF">SNE25_03135</name>
</gene>
<sequence>MLSPYQNAVKYLNELFHLPASGQEQDWDIEMADPKRLKEFTDAFEINMPLAVKQALLSLILASYDDFLKSDKDLDNHQWNKIKSIIEAEPHHYEQLLIYWAMEGNDNAVDMFDITPRIRSYLNDI</sequence>
<keyword evidence="2" id="KW-1185">Reference proteome</keyword>
<reference evidence="1 2" key="1">
    <citation type="submission" date="2023-11" db="EMBL/GenBank/DDBJ databases">
        <title>Analysis of the Genomes of Mucilaginibacter gossypii cycad 4 and M. sabulilitoris SNA2: microbes with the potential for plant growth promotion.</title>
        <authorList>
            <person name="Hirsch A.M."/>
            <person name="Humm E."/>
            <person name="Rubbi M."/>
            <person name="Del Vecchio G."/>
            <person name="Ha S.M."/>
            <person name="Pellegrini M."/>
            <person name="Gunsalus R.P."/>
        </authorList>
    </citation>
    <scope>NUCLEOTIDE SEQUENCE [LARGE SCALE GENOMIC DNA]</scope>
    <source>
        <strain evidence="1 2">SNA2</strain>
    </source>
</reference>
<dbReference type="EMBL" id="CP139558">
    <property type="protein sequence ID" value="WPU94514.1"/>
    <property type="molecule type" value="Genomic_DNA"/>
</dbReference>
<protein>
    <submittedName>
        <fullName evidence="1">Uncharacterized protein</fullName>
    </submittedName>
</protein>
<organism evidence="1 2">
    <name type="scientific">Mucilaginibacter sabulilitoris</name>
    <dbReference type="NCBI Taxonomy" id="1173583"/>
    <lineage>
        <taxon>Bacteria</taxon>
        <taxon>Pseudomonadati</taxon>
        <taxon>Bacteroidota</taxon>
        <taxon>Sphingobacteriia</taxon>
        <taxon>Sphingobacteriales</taxon>
        <taxon>Sphingobacteriaceae</taxon>
        <taxon>Mucilaginibacter</taxon>
    </lineage>
</organism>